<keyword evidence="3 6" id="KW-0731">Sigma factor</keyword>
<keyword evidence="10" id="KW-1185">Reference proteome</keyword>
<dbReference type="InterPro" id="IPR014284">
    <property type="entry name" value="RNA_pol_sigma-70_dom"/>
</dbReference>
<reference evidence="10" key="2">
    <citation type="journal article" date="2019" name="MicrobiologyOpen">
        <title>High-quality draft genome sequence of Gaiella occulta isolated from a 150 meter deep mineral water borehole and comparison with the genome sequences of other deep-branching lineages of the phylum Actinobacteria.</title>
        <authorList>
            <person name="Severino R."/>
            <person name="Froufe H.J.C."/>
            <person name="Barroso C."/>
            <person name="Albuquerque L."/>
            <person name="Lobo-da-Cunha A."/>
            <person name="da Costa M.S."/>
            <person name="Egas C."/>
        </authorList>
    </citation>
    <scope>NUCLEOTIDE SEQUENCE [LARGE SCALE GENOMIC DNA]</scope>
    <source>
        <strain evidence="10">F2-233</strain>
    </source>
</reference>
<feature type="domain" description="RNA polymerase sigma-70" evidence="8">
    <location>
        <begin position="312"/>
        <end position="338"/>
    </location>
</feature>
<comment type="similarity">
    <text evidence="1 6">Belongs to the sigma-70 factor family.</text>
</comment>
<keyword evidence="2 6" id="KW-0805">Transcription regulation</keyword>
<dbReference type="GO" id="GO:0006352">
    <property type="term" value="P:DNA-templated transcription initiation"/>
    <property type="evidence" value="ECO:0007669"/>
    <property type="project" value="InterPro"/>
</dbReference>
<dbReference type="NCBIfam" id="TIGR02937">
    <property type="entry name" value="sigma70-ECF"/>
    <property type="match status" value="1"/>
</dbReference>
<evidence type="ECO:0000256" key="3">
    <source>
        <dbReference type="ARBA" id="ARBA00023082"/>
    </source>
</evidence>
<dbReference type="Pfam" id="PF00140">
    <property type="entry name" value="Sigma70_r1_2"/>
    <property type="match status" value="1"/>
</dbReference>
<dbReference type="SUPFAM" id="SSF88659">
    <property type="entry name" value="Sigma3 and sigma4 domains of RNA polymerase sigma factors"/>
    <property type="match status" value="2"/>
</dbReference>
<evidence type="ECO:0000259" key="8">
    <source>
        <dbReference type="PROSITE" id="PS00716"/>
    </source>
</evidence>
<dbReference type="InterPro" id="IPR013325">
    <property type="entry name" value="RNA_pol_sigma_r2"/>
</dbReference>
<organism evidence="9 10">
    <name type="scientific">Gaiella occulta</name>
    <dbReference type="NCBI Taxonomy" id="1002870"/>
    <lineage>
        <taxon>Bacteria</taxon>
        <taxon>Bacillati</taxon>
        <taxon>Actinomycetota</taxon>
        <taxon>Thermoleophilia</taxon>
        <taxon>Gaiellales</taxon>
        <taxon>Gaiellaceae</taxon>
        <taxon>Gaiella</taxon>
    </lineage>
</organism>
<dbReference type="RefSeq" id="WP_114795381.1">
    <property type="nucleotide sequence ID" value="NZ_QQZY01000002.1"/>
</dbReference>
<feature type="domain" description="RNA polymerase sigma-70" evidence="7">
    <location>
        <begin position="144"/>
        <end position="157"/>
    </location>
</feature>
<dbReference type="InterPro" id="IPR050239">
    <property type="entry name" value="Sigma-70_RNA_pol_init_factors"/>
</dbReference>
<dbReference type="PRINTS" id="PR00046">
    <property type="entry name" value="SIGMA70FCT"/>
</dbReference>
<dbReference type="InterPro" id="IPR007624">
    <property type="entry name" value="RNA_pol_sigma70_r3"/>
</dbReference>
<keyword evidence="5 6" id="KW-0804">Transcription</keyword>
<dbReference type="OrthoDB" id="9804285at2"/>
<reference evidence="9 10" key="1">
    <citation type="submission" date="2018-07" db="EMBL/GenBank/DDBJ databases">
        <title>High-quality-draft genome sequence of Gaiella occulta.</title>
        <authorList>
            <person name="Severino R."/>
            <person name="Froufe H.J.C."/>
            <person name="Rainey F.A."/>
            <person name="Barroso C."/>
            <person name="Albuquerque L."/>
            <person name="Lobo-Da-Cunha A."/>
            <person name="Da Costa M.S."/>
            <person name="Egas C."/>
        </authorList>
    </citation>
    <scope>NUCLEOTIDE SEQUENCE [LARGE SCALE GENOMIC DNA]</scope>
    <source>
        <strain evidence="9 10">F2-233</strain>
    </source>
</reference>
<evidence type="ECO:0000259" key="7">
    <source>
        <dbReference type="PROSITE" id="PS00715"/>
    </source>
</evidence>
<dbReference type="InterPro" id="IPR036388">
    <property type="entry name" value="WH-like_DNA-bd_sf"/>
</dbReference>
<dbReference type="InterPro" id="IPR042189">
    <property type="entry name" value="RNA_pol_sigma_70_r1_1_sf"/>
</dbReference>
<name>A0A7M2YYB7_9ACTN</name>
<dbReference type="Pfam" id="PF04542">
    <property type="entry name" value="Sigma70_r2"/>
    <property type="match status" value="1"/>
</dbReference>
<dbReference type="Proteomes" id="UP000254134">
    <property type="component" value="Unassembled WGS sequence"/>
</dbReference>
<dbReference type="PROSITE" id="PS00716">
    <property type="entry name" value="SIGMA70_2"/>
    <property type="match status" value="1"/>
</dbReference>
<sequence length="349" mass="38817">MTTIDIDSLLGQEEVRVLLEAGEQAGTIRAEDLADLVEAHELSPLEQEALLRELEKRGIEIADPAPAEPPPAAPAPPETTTDALQLFLREAGRHHLLSAAQEVELAKRIERGDLDAKQQMIQANLRLVVSIAKNYRNQGLPFLDLIQEGTLGLIRAVEKFDWRRGFKFSTYATWWIRQAVARALADKARTIRMPVHIVERLQKMNRAERTLWPQLGREPTLEEIADEASLTVQQVLEVRAAARASASLDAPVGDGDDAVLGDFVAGSEPLPEECVEMTLRSQALRRALSALPAREREVVVLRYGIGGVEPKTLEEIGRRLGLTRERVRQIELDSLRHLAGVREMQAVQS</sequence>
<dbReference type="CDD" id="cd06171">
    <property type="entry name" value="Sigma70_r4"/>
    <property type="match status" value="1"/>
</dbReference>
<evidence type="ECO:0000313" key="9">
    <source>
        <dbReference type="EMBL" id="RDI75147.1"/>
    </source>
</evidence>
<dbReference type="Pfam" id="PF04545">
    <property type="entry name" value="Sigma70_r4"/>
    <property type="match status" value="1"/>
</dbReference>
<keyword evidence="4 6" id="KW-0238">DNA-binding</keyword>
<dbReference type="InterPro" id="IPR009042">
    <property type="entry name" value="RNA_pol_sigma70_r1_2"/>
</dbReference>
<comment type="function">
    <text evidence="6">Sigma factors are initiation factors that promote the attachment of RNA polymerase to specific initiation sites and are then released.</text>
</comment>
<evidence type="ECO:0000256" key="1">
    <source>
        <dbReference type="ARBA" id="ARBA00007788"/>
    </source>
</evidence>
<accession>A0A7M2YYB7</accession>
<dbReference type="Gene3D" id="1.10.601.10">
    <property type="entry name" value="RNA Polymerase Primary Sigma Factor"/>
    <property type="match status" value="2"/>
</dbReference>
<evidence type="ECO:0000256" key="2">
    <source>
        <dbReference type="ARBA" id="ARBA00023015"/>
    </source>
</evidence>
<dbReference type="GO" id="GO:0016987">
    <property type="term" value="F:sigma factor activity"/>
    <property type="evidence" value="ECO:0007669"/>
    <property type="project" value="UniProtKB-KW"/>
</dbReference>
<dbReference type="EMBL" id="QQZY01000002">
    <property type="protein sequence ID" value="RDI75147.1"/>
    <property type="molecule type" value="Genomic_DNA"/>
</dbReference>
<evidence type="ECO:0000256" key="5">
    <source>
        <dbReference type="ARBA" id="ARBA00023163"/>
    </source>
</evidence>
<dbReference type="InterPro" id="IPR013324">
    <property type="entry name" value="RNA_pol_sigma_r3/r4-like"/>
</dbReference>
<dbReference type="GO" id="GO:0003677">
    <property type="term" value="F:DNA binding"/>
    <property type="evidence" value="ECO:0007669"/>
    <property type="project" value="UniProtKB-KW"/>
</dbReference>
<dbReference type="Pfam" id="PF04539">
    <property type="entry name" value="Sigma70_r3"/>
    <property type="match status" value="1"/>
</dbReference>
<comment type="caution">
    <text evidence="9">The sequence shown here is derived from an EMBL/GenBank/DDBJ whole genome shotgun (WGS) entry which is preliminary data.</text>
</comment>
<dbReference type="PANTHER" id="PTHR30603">
    <property type="entry name" value="RNA POLYMERASE SIGMA FACTOR RPO"/>
    <property type="match status" value="1"/>
</dbReference>
<dbReference type="AlphaFoldDB" id="A0A7M2YYB7"/>
<evidence type="ECO:0000256" key="4">
    <source>
        <dbReference type="ARBA" id="ARBA00023125"/>
    </source>
</evidence>
<dbReference type="Gene3D" id="1.10.220.120">
    <property type="entry name" value="Sigma-70 factor, region 1.1"/>
    <property type="match status" value="1"/>
</dbReference>
<dbReference type="InterPro" id="IPR007627">
    <property type="entry name" value="RNA_pol_sigma70_r2"/>
</dbReference>
<dbReference type="Gene3D" id="1.10.10.10">
    <property type="entry name" value="Winged helix-like DNA-binding domain superfamily/Winged helix DNA-binding domain"/>
    <property type="match status" value="2"/>
</dbReference>
<dbReference type="PROSITE" id="PS00715">
    <property type="entry name" value="SIGMA70_1"/>
    <property type="match status" value="1"/>
</dbReference>
<gene>
    <name evidence="9" type="ORF">Gocc_0945</name>
</gene>
<proteinExistence type="inferred from homology"/>
<dbReference type="InterPro" id="IPR007630">
    <property type="entry name" value="RNA_pol_sigma70_r4"/>
</dbReference>
<evidence type="ECO:0000313" key="10">
    <source>
        <dbReference type="Proteomes" id="UP000254134"/>
    </source>
</evidence>
<evidence type="ECO:0000256" key="6">
    <source>
        <dbReference type="RuleBase" id="RU362124"/>
    </source>
</evidence>
<dbReference type="SUPFAM" id="SSF88946">
    <property type="entry name" value="Sigma2 domain of RNA polymerase sigma factors"/>
    <property type="match status" value="1"/>
</dbReference>
<dbReference type="PANTHER" id="PTHR30603:SF60">
    <property type="entry name" value="RNA POLYMERASE SIGMA FACTOR RPOD"/>
    <property type="match status" value="1"/>
</dbReference>
<protein>
    <recommendedName>
        <fullName evidence="6">RNA polymerase sigma factor</fullName>
    </recommendedName>
</protein>
<dbReference type="FunFam" id="1.10.601.10:FF:000001">
    <property type="entry name" value="RNA polymerase sigma factor SigA"/>
    <property type="match status" value="1"/>
</dbReference>
<dbReference type="InterPro" id="IPR000943">
    <property type="entry name" value="RNA_pol_sigma70"/>
</dbReference>